<dbReference type="InterPro" id="IPR003838">
    <property type="entry name" value="ABC3_permease_C"/>
</dbReference>
<accession>A0ABN1UEJ3</accession>
<name>A0ABN1UEJ3_9ACTN</name>
<keyword evidence="4 6" id="KW-1133">Transmembrane helix</keyword>
<reference evidence="8 9" key="1">
    <citation type="journal article" date="2019" name="Int. J. Syst. Evol. Microbiol.">
        <title>The Global Catalogue of Microorganisms (GCM) 10K type strain sequencing project: providing services to taxonomists for standard genome sequencing and annotation.</title>
        <authorList>
            <consortium name="The Broad Institute Genomics Platform"/>
            <consortium name="The Broad Institute Genome Sequencing Center for Infectious Disease"/>
            <person name="Wu L."/>
            <person name="Ma J."/>
        </authorList>
    </citation>
    <scope>NUCLEOTIDE SEQUENCE [LARGE SCALE GENOMIC DNA]</scope>
    <source>
        <strain evidence="8 9">JCM 11813</strain>
    </source>
</reference>
<feature type="transmembrane region" description="Helical" evidence="6">
    <location>
        <begin position="60"/>
        <end position="80"/>
    </location>
</feature>
<evidence type="ECO:0000256" key="3">
    <source>
        <dbReference type="ARBA" id="ARBA00022692"/>
    </source>
</evidence>
<keyword evidence="2" id="KW-1003">Cell membrane</keyword>
<keyword evidence="9" id="KW-1185">Reference proteome</keyword>
<evidence type="ECO:0000256" key="6">
    <source>
        <dbReference type="SAM" id="Phobius"/>
    </source>
</evidence>
<feature type="transmembrane region" description="Helical" evidence="6">
    <location>
        <begin position="288"/>
        <end position="310"/>
    </location>
</feature>
<feature type="transmembrane region" description="Helical" evidence="6">
    <location>
        <begin position="382"/>
        <end position="406"/>
    </location>
</feature>
<feature type="domain" description="ABC3 transporter permease C-terminal" evidence="7">
    <location>
        <begin position="63"/>
        <end position="187"/>
    </location>
</feature>
<evidence type="ECO:0000313" key="8">
    <source>
        <dbReference type="EMBL" id="GAA1146901.1"/>
    </source>
</evidence>
<feature type="transmembrane region" description="Helical" evidence="6">
    <location>
        <begin position="107"/>
        <end position="127"/>
    </location>
</feature>
<comment type="caution">
    <text evidence="8">The sequence shown here is derived from an EMBL/GenBank/DDBJ whole genome shotgun (WGS) entry which is preliminary data.</text>
</comment>
<evidence type="ECO:0000256" key="5">
    <source>
        <dbReference type="ARBA" id="ARBA00023136"/>
    </source>
</evidence>
<feature type="transmembrane region" description="Helical" evidence="6">
    <location>
        <begin position="209"/>
        <end position="231"/>
    </location>
</feature>
<dbReference type="RefSeq" id="WP_343908119.1">
    <property type="nucleotide sequence ID" value="NZ_BAAAJE010000014.1"/>
</dbReference>
<gene>
    <name evidence="8" type="ORF">GCM10009606_27230</name>
</gene>
<evidence type="ECO:0000259" key="7">
    <source>
        <dbReference type="Pfam" id="PF02687"/>
    </source>
</evidence>
<protein>
    <recommendedName>
        <fullName evidence="7">ABC3 transporter permease C-terminal domain-containing protein</fullName>
    </recommendedName>
</protein>
<dbReference type="Proteomes" id="UP001499979">
    <property type="component" value="Unassembled WGS sequence"/>
</dbReference>
<evidence type="ECO:0000313" key="9">
    <source>
        <dbReference type="Proteomes" id="UP001499979"/>
    </source>
</evidence>
<evidence type="ECO:0000256" key="1">
    <source>
        <dbReference type="ARBA" id="ARBA00004651"/>
    </source>
</evidence>
<comment type="subcellular location">
    <subcellularLocation>
        <location evidence="1">Cell membrane</location>
        <topology evidence="1">Multi-pass membrane protein</topology>
    </subcellularLocation>
</comment>
<feature type="transmembrane region" description="Helical" evidence="6">
    <location>
        <begin position="17"/>
        <end position="40"/>
    </location>
</feature>
<feature type="transmembrane region" description="Helical" evidence="6">
    <location>
        <begin position="412"/>
        <end position="435"/>
    </location>
</feature>
<evidence type="ECO:0000256" key="4">
    <source>
        <dbReference type="ARBA" id="ARBA00022989"/>
    </source>
</evidence>
<feature type="transmembrane region" description="Helical" evidence="6">
    <location>
        <begin position="237"/>
        <end position="262"/>
    </location>
</feature>
<dbReference type="Pfam" id="PF02687">
    <property type="entry name" value="FtsX"/>
    <property type="match status" value="1"/>
</dbReference>
<sequence length="454" mass="45914">MIRLAWHLTVVGGRGRAVLLAACTAVVGGLLLVGQAMLLLPEYPQEALYSVVADAGTRSGFAFAVFLLALPALLLLFQAVRLGTSARERRLAALRLAGATPGDVRRLGALEVGLPTFAGAVAGYGVYRLMRGVFGGAPVDAGCCEPGVTRHGSLAGFVPTSVAPAWWQVLLTVLVVTVLGVIVGTAANRGVVVSPLGIARRTSSNPPRPWGLLLVVAGIGFGVSALVLFGTSELVDLLAPLASIALLVVGLISLAPWTAYVVGRTARRARTAPVLLAARRLAGDPRPAGRAAAAVGAIGLVAGGAAAMAADILETQEPGDRAYYLVAIGLVGVGLLLALLAVIGSLAIHSVESLLDRKRSVASLAALGGTTGLLAQSQRAEVGLVAMPMALGGTLLGSLLIGIPLAGLGLPWAVATALALGAVAGLVWSAVRLAVLITGPWIRKAADPANLRTA</sequence>
<organism evidence="8 9">
    <name type="scientific">Nocardioides aquiterrae</name>
    <dbReference type="NCBI Taxonomy" id="203799"/>
    <lineage>
        <taxon>Bacteria</taxon>
        <taxon>Bacillati</taxon>
        <taxon>Actinomycetota</taxon>
        <taxon>Actinomycetes</taxon>
        <taxon>Propionibacteriales</taxon>
        <taxon>Nocardioidaceae</taxon>
        <taxon>Nocardioides</taxon>
    </lineage>
</organism>
<evidence type="ECO:0000256" key="2">
    <source>
        <dbReference type="ARBA" id="ARBA00022475"/>
    </source>
</evidence>
<keyword evidence="5 6" id="KW-0472">Membrane</keyword>
<feature type="transmembrane region" description="Helical" evidence="6">
    <location>
        <begin position="165"/>
        <end position="188"/>
    </location>
</feature>
<dbReference type="EMBL" id="BAAAJE010000014">
    <property type="protein sequence ID" value="GAA1146901.1"/>
    <property type="molecule type" value="Genomic_DNA"/>
</dbReference>
<feature type="transmembrane region" description="Helical" evidence="6">
    <location>
        <begin position="322"/>
        <end position="348"/>
    </location>
</feature>
<proteinExistence type="predicted"/>
<keyword evidence="3 6" id="KW-0812">Transmembrane</keyword>